<feature type="transmembrane region" description="Helical" evidence="2">
    <location>
        <begin position="207"/>
        <end position="229"/>
    </location>
</feature>
<evidence type="ECO:0000313" key="4">
    <source>
        <dbReference type="Proteomes" id="UP000262142"/>
    </source>
</evidence>
<keyword evidence="4" id="KW-1185">Reference proteome</keyword>
<reference evidence="3 4" key="1">
    <citation type="submission" date="2018-09" db="EMBL/GenBank/DDBJ databases">
        <authorList>
            <consortium name="Pathogen Informatics"/>
        </authorList>
    </citation>
    <scope>NUCLEOTIDE SEQUENCE [LARGE SCALE GENOMIC DNA]</scope>
    <source>
        <strain evidence="3 4">OH-22767</strain>
    </source>
</reference>
<keyword evidence="2" id="KW-0472">Membrane</keyword>
<evidence type="ECO:0000256" key="1">
    <source>
        <dbReference type="SAM" id="Coils"/>
    </source>
</evidence>
<dbReference type="Proteomes" id="UP000262142">
    <property type="component" value="Unassembled WGS sequence"/>
</dbReference>
<protein>
    <submittedName>
        <fullName evidence="3">ATPase involved in DNA repair</fullName>
    </submittedName>
</protein>
<sequence length="426" mass="49306">MSENRNLNDSNDTVETERVTFNQWGKEFAQATKCNPNSIQNGLNEVYSDFLTKQQLDENAIKNKIDKLNEDIEKLKQNSEERRANNEHLSIENQRLNDLIDEKKNEILELENEILEITGGRRKQDKSKLNLYATFSIISLIGTLLAYMATFGSAILGLEEGDQFIRGAVFSDLVEEGIGILVFAIFISIIPIACGYFYGKFKRDKKIIASIATLGIVLIVDLIIGYKLAETIYNRGYEDGLYSQPWQFDFFVTDAHFWIVLLINFAMYMTFSLLSNAYFEEEDRLSPNSQVEQTKNKISLLKEKMEEFRSSIVENDKQVKSNLSEIERNKISIDKKEIDIEDYENGRLPLNIDYLKQLIAEFLKGYQSYVNLMIENTNRAEEIVKKVLENAENWFVKKESDGWRKSVEIKTDKNFFGINLDNHEVN</sequence>
<evidence type="ECO:0000313" key="3">
    <source>
        <dbReference type="EMBL" id="SZD73501.1"/>
    </source>
</evidence>
<accession>A0A383U2Y3</accession>
<keyword evidence="2" id="KW-1133">Transmembrane helix</keyword>
<keyword evidence="2" id="KW-0812">Transmembrane</keyword>
<feature type="transmembrane region" description="Helical" evidence="2">
    <location>
        <begin position="131"/>
        <end position="158"/>
    </location>
</feature>
<dbReference type="EMBL" id="UNSC01000006">
    <property type="protein sequence ID" value="SZD73501.1"/>
    <property type="molecule type" value="Genomic_DNA"/>
</dbReference>
<dbReference type="AlphaFoldDB" id="A0A383U2Y3"/>
<name>A0A383U2Y3_9FLAO</name>
<feature type="coiled-coil region" evidence="1">
    <location>
        <begin position="51"/>
        <end position="120"/>
    </location>
</feature>
<keyword evidence="1" id="KW-0175">Coiled coil</keyword>
<feature type="transmembrane region" description="Helical" evidence="2">
    <location>
        <begin position="178"/>
        <end position="198"/>
    </location>
</feature>
<proteinExistence type="predicted"/>
<feature type="transmembrane region" description="Helical" evidence="2">
    <location>
        <begin position="255"/>
        <end position="279"/>
    </location>
</feature>
<evidence type="ECO:0000256" key="2">
    <source>
        <dbReference type="SAM" id="Phobius"/>
    </source>
</evidence>
<gene>
    <name evidence="3" type="ORF">SAMEA104719789_01308</name>
</gene>
<dbReference type="RefSeq" id="WP_119059553.1">
    <property type="nucleotide sequence ID" value="NZ_UNSC01000006.1"/>
</dbReference>
<organism evidence="3 4">
    <name type="scientific">Candidatus Ornithobacterium hominis</name>
    <dbReference type="NCBI Taxonomy" id="2497989"/>
    <lineage>
        <taxon>Bacteria</taxon>
        <taxon>Pseudomonadati</taxon>
        <taxon>Bacteroidota</taxon>
        <taxon>Flavobacteriia</taxon>
        <taxon>Flavobacteriales</taxon>
        <taxon>Weeksellaceae</taxon>
        <taxon>Ornithobacterium</taxon>
    </lineage>
</organism>